<evidence type="ECO:0000313" key="3">
    <source>
        <dbReference type="EMBL" id="CQR64043.1"/>
    </source>
</evidence>
<dbReference type="SUPFAM" id="SSF51658">
    <property type="entry name" value="Xylose isomerase-like"/>
    <property type="match status" value="1"/>
</dbReference>
<dbReference type="RefSeq" id="WP_047122026.1">
    <property type="nucleotide sequence ID" value="NZ_LN831790.1"/>
</dbReference>
<dbReference type="Pfam" id="PF01261">
    <property type="entry name" value="AP_endonuc_2"/>
    <property type="match status" value="1"/>
</dbReference>
<gene>
    <name evidence="3" type="primary">sle_45850</name>
</gene>
<accession>A0A0F7VZK6</accession>
<evidence type="ECO:0000256" key="1">
    <source>
        <dbReference type="SAM" id="MobiDB-lite"/>
    </source>
</evidence>
<name>A0A0F7VZK6_STRLW</name>
<dbReference type="AlphaFoldDB" id="A0A0F7VZK6"/>
<dbReference type="InterPro" id="IPR050312">
    <property type="entry name" value="IolE/XylAMocC-like"/>
</dbReference>
<protein>
    <recommendedName>
        <fullName evidence="2">Xylose isomerase-like TIM barrel domain-containing protein</fullName>
    </recommendedName>
</protein>
<feature type="domain" description="Xylose isomerase-like TIM barrel" evidence="2">
    <location>
        <begin position="24"/>
        <end position="264"/>
    </location>
</feature>
<dbReference type="InterPro" id="IPR036237">
    <property type="entry name" value="Xyl_isomerase-like_sf"/>
</dbReference>
<evidence type="ECO:0000313" key="4">
    <source>
        <dbReference type="Proteomes" id="UP000035016"/>
    </source>
</evidence>
<feature type="region of interest" description="Disordered" evidence="1">
    <location>
        <begin position="271"/>
        <end position="291"/>
    </location>
</feature>
<organism evidence="3 4">
    <name type="scientific">Streptomyces leeuwenhoekii</name>
    <dbReference type="NCBI Taxonomy" id="1437453"/>
    <lineage>
        <taxon>Bacteria</taxon>
        <taxon>Bacillati</taxon>
        <taxon>Actinomycetota</taxon>
        <taxon>Actinomycetes</taxon>
        <taxon>Kitasatosporales</taxon>
        <taxon>Streptomycetaceae</taxon>
        <taxon>Streptomyces</taxon>
    </lineage>
</organism>
<dbReference type="PANTHER" id="PTHR12110">
    <property type="entry name" value="HYDROXYPYRUVATE ISOMERASE"/>
    <property type="match status" value="1"/>
</dbReference>
<dbReference type="InterPro" id="IPR013022">
    <property type="entry name" value="Xyl_isomerase-like_TIM-brl"/>
</dbReference>
<dbReference type="Gene3D" id="3.20.20.150">
    <property type="entry name" value="Divalent-metal-dependent TIM barrel enzymes"/>
    <property type="match status" value="1"/>
</dbReference>
<proteinExistence type="predicted"/>
<dbReference type="PANTHER" id="PTHR12110:SF41">
    <property type="entry name" value="INOSOSE DEHYDRATASE"/>
    <property type="match status" value="1"/>
</dbReference>
<dbReference type="KEGG" id="sle:sle_45850"/>
<dbReference type="Proteomes" id="UP000035016">
    <property type="component" value="Chromosome Chromosome"/>
</dbReference>
<sequence length="291" mass="29518">MTAPGVPSAALADWRLPVRGAAAVELARRHGVRGLQFDLGGPGRGPWLDAPGRLARLARAARAAEVAPLAVTGNVLNDIGLTAPEGTLAAGRVRDVLRRVLDAAAELGAPLVFVPSFRRSAIDGEGALRRTARVLRGAAAGAADRGLHLASENTLAPAAALRLVEEVGSPAFRLLLDTYNPRAAGVDPAALVAMAGAWLADQVHAKDGPAGTDTTPLLGDGDGAVAATLDAVAAHGPAVRALVLENDHRSGDPARLDADLGRLRALATRLGRGRAATGAAPTTETKGTAGR</sequence>
<dbReference type="EMBL" id="LN831790">
    <property type="protein sequence ID" value="CQR64043.1"/>
    <property type="molecule type" value="Genomic_DNA"/>
</dbReference>
<reference evidence="3 4" key="1">
    <citation type="submission" date="2015-02" db="EMBL/GenBank/DDBJ databases">
        <authorList>
            <person name="Gomez-Escribano P.J."/>
        </authorList>
    </citation>
    <scope>NUCLEOTIDE SEQUENCE [LARGE SCALE GENOMIC DNA]</scope>
    <source>
        <strain evidence="4">C34 (DSM 42122 / NRRL B-24963)</strain>
    </source>
</reference>
<evidence type="ECO:0000259" key="2">
    <source>
        <dbReference type="Pfam" id="PF01261"/>
    </source>
</evidence>